<evidence type="ECO:0000313" key="12">
    <source>
        <dbReference type="Proteomes" id="UP000784294"/>
    </source>
</evidence>
<dbReference type="PANTHER" id="PTHR24238">
    <property type="entry name" value="G-PROTEIN COUPLED RECEPTOR"/>
    <property type="match status" value="1"/>
</dbReference>
<evidence type="ECO:0000256" key="1">
    <source>
        <dbReference type="ARBA" id="ARBA00004141"/>
    </source>
</evidence>
<proteinExistence type="predicted"/>
<feature type="region of interest" description="Disordered" evidence="8">
    <location>
        <begin position="552"/>
        <end position="571"/>
    </location>
</feature>
<dbReference type="GO" id="GO:0016020">
    <property type="term" value="C:membrane"/>
    <property type="evidence" value="ECO:0007669"/>
    <property type="project" value="UniProtKB-SubCell"/>
</dbReference>
<dbReference type="Gene3D" id="1.20.1070.10">
    <property type="entry name" value="Rhodopsin 7-helix transmembrane proteins"/>
    <property type="match status" value="1"/>
</dbReference>
<comment type="subcellular location">
    <subcellularLocation>
        <location evidence="1">Membrane</location>
        <topology evidence="1">Multi-pass membrane protein</topology>
    </subcellularLocation>
</comment>
<dbReference type="EMBL" id="CAAALY010028826">
    <property type="protein sequence ID" value="VEL16539.1"/>
    <property type="molecule type" value="Genomic_DNA"/>
</dbReference>
<feature type="transmembrane region" description="Helical" evidence="9">
    <location>
        <begin position="20"/>
        <end position="41"/>
    </location>
</feature>
<evidence type="ECO:0000256" key="5">
    <source>
        <dbReference type="ARBA" id="ARBA00023136"/>
    </source>
</evidence>
<feature type="compositionally biased region" description="Polar residues" evidence="8">
    <location>
        <begin position="102"/>
        <end position="113"/>
    </location>
</feature>
<dbReference type="InterPro" id="IPR000276">
    <property type="entry name" value="GPCR_Rhodpsn"/>
</dbReference>
<dbReference type="AlphaFoldDB" id="A0A3S5BSN4"/>
<keyword evidence="3 9" id="KW-1133">Transmembrane helix</keyword>
<evidence type="ECO:0000256" key="4">
    <source>
        <dbReference type="ARBA" id="ARBA00023040"/>
    </source>
</evidence>
<feature type="compositionally biased region" description="Polar residues" evidence="8">
    <location>
        <begin position="160"/>
        <end position="175"/>
    </location>
</feature>
<dbReference type="CDD" id="cd00637">
    <property type="entry name" value="7tm_classA_rhodopsin-like"/>
    <property type="match status" value="1"/>
</dbReference>
<dbReference type="InterPro" id="IPR017452">
    <property type="entry name" value="GPCR_Rhodpsn_7TM"/>
</dbReference>
<keyword evidence="12" id="KW-1185">Reference proteome</keyword>
<organism evidence="11 12">
    <name type="scientific">Protopolystoma xenopodis</name>
    <dbReference type="NCBI Taxonomy" id="117903"/>
    <lineage>
        <taxon>Eukaryota</taxon>
        <taxon>Metazoa</taxon>
        <taxon>Spiralia</taxon>
        <taxon>Lophotrochozoa</taxon>
        <taxon>Platyhelminthes</taxon>
        <taxon>Monogenea</taxon>
        <taxon>Polyopisthocotylea</taxon>
        <taxon>Polystomatidea</taxon>
        <taxon>Polystomatidae</taxon>
        <taxon>Protopolystoma</taxon>
    </lineage>
</organism>
<keyword evidence="5 9" id="KW-0472">Membrane</keyword>
<evidence type="ECO:0000256" key="6">
    <source>
        <dbReference type="ARBA" id="ARBA00023170"/>
    </source>
</evidence>
<keyword evidence="6" id="KW-0675">Receptor</keyword>
<evidence type="ECO:0000256" key="8">
    <source>
        <dbReference type="SAM" id="MobiDB-lite"/>
    </source>
</evidence>
<dbReference type="PROSITE" id="PS50262">
    <property type="entry name" value="G_PROTEIN_RECEP_F1_2"/>
    <property type="match status" value="1"/>
</dbReference>
<evidence type="ECO:0000256" key="3">
    <source>
        <dbReference type="ARBA" id="ARBA00022989"/>
    </source>
</evidence>
<feature type="region of interest" description="Disordered" evidence="8">
    <location>
        <begin position="231"/>
        <end position="275"/>
    </location>
</feature>
<sequence>MRDVSYLSDQAYWHYTIAQSLIYLTMFLLLTVIYATIFLFVRRRQMLMNVKYTYPTGFATRVSERVGLLHSTAGDEEDEADELILPDMPVGKADNPLDDGVNGTTSEGVSESVKQVGEEATDTDWPGKRLTGLPVHKVTVDEPTADLGLGLRQMNELRANSQEASPEISTGSQTAIGAIRQPDNRRQSQTVRPAEGTSSIVTMVTITGPHESTGAKKLQTEETIRLKMFSSPARPVEPIAKSSTDQLAVQTTTSRPKRSLDRVNQQPISTSEASSPVYPAGYTGSVYPAFCYCYCDPRGCCPAEGHDTGGWQLRWRWRWFWIRSDPGDLASEAEAETESWSRQRIGLTATESAISSLQTSQAASANTCTTDGDRVAVSQADARAGLEAVTKAQMMGNAGTSDTLDQQDDEFLLRPDADGPLVWNALLQPGKPGDISTSGTGEEGICARGLIAAARLQERRRRPYIRTAQTLVAITICFILSYLPFLVQGLLRPHVRPPMPYGTSIYGESSHFSLYLYFLNSVVNPIIYSCMNQHFQARICGLGRSLAAALSPSRKRGRGNHANEHGGARKCRRHLRGRRKCPDRSIAATTCCMSTPAADETVGPTVSSQNWSYCSSKQLYNADKNEHIISSYLADQNQYQTLVSIATDRLTEDAKCGTTGESEPPEWPGLCNKNEEEASTLTFSEARIKVCVPERGRSVR</sequence>
<dbReference type="SUPFAM" id="SSF81321">
    <property type="entry name" value="Family A G protein-coupled receptor-like"/>
    <property type="match status" value="1"/>
</dbReference>
<keyword evidence="2 9" id="KW-0812">Transmembrane</keyword>
<accession>A0A3S5BSN4</accession>
<evidence type="ECO:0000313" key="11">
    <source>
        <dbReference type="EMBL" id="VEL16539.1"/>
    </source>
</evidence>
<keyword evidence="7" id="KW-0807">Transducer</keyword>
<feature type="transmembrane region" description="Helical" evidence="9">
    <location>
        <begin position="511"/>
        <end position="528"/>
    </location>
</feature>
<keyword evidence="4" id="KW-0297">G-protein coupled receptor</keyword>
<evidence type="ECO:0000259" key="10">
    <source>
        <dbReference type="PROSITE" id="PS50262"/>
    </source>
</evidence>
<feature type="transmembrane region" description="Helical" evidence="9">
    <location>
        <begin position="470"/>
        <end position="491"/>
    </location>
</feature>
<dbReference type="PRINTS" id="PR00237">
    <property type="entry name" value="GPCRRHODOPSN"/>
</dbReference>
<feature type="region of interest" description="Disordered" evidence="8">
    <location>
        <begin position="160"/>
        <end position="198"/>
    </location>
</feature>
<evidence type="ECO:0000256" key="9">
    <source>
        <dbReference type="SAM" id="Phobius"/>
    </source>
</evidence>
<dbReference type="GO" id="GO:0004930">
    <property type="term" value="F:G protein-coupled receptor activity"/>
    <property type="evidence" value="ECO:0007669"/>
    <property type="project" value="UniProtKB-KW"/>
</dbReference>
<feature type="compositionally biased region" description="Polar residues" evidence="8">
    <location>
        <begin position="187"/>
        <end position="198"/>
    </location>
</feature>
<comment type="caution">
    <text evidence="11">The sequence shown here is derived from an EMBL/GenBank/DDBJ whole genome shotgun (WGS) entry which is preliminary data.</text>
</comment>
<name>A0A3S5BSN4_9PLAT</name>
<reference evidence="11" key="1">
    <citation type="submission" date="2018-11" db="EMBL/GenBank/DDBJ databases">
        <authorList>
            <consortium name="Pathogen Informatics"/>
        </authorList>
    </citation>
    <scope>NUCLEOTIDE SEQUENCE</scope>
</reference>
<feature type="compositionally biased region" description="Polar residues" evidence="8">
    <location>
        <begin position="241"/>
        <end position="254"/>
    </location>
</feature>
<evidence type="ECO:0000256" key="7">
    <source>
        <dbReference type="ARBA" id="ARBA00023224"/>
    </source>
</evidence>
<feature type="domain" description="G-protein coupled receptors family 1 profile" evidence="10">
    <location>
        <begin position="450"/>
        <end position="528"/>
    </location>
</feature>
<feature type="compositionally biased region" description="Polar residues" evidence="8">
    <location>
        <begin position="262"/>
        <end position="274"/>
    </location>
</feature>
<gene>
    <name evidence="11" type="ORF">PXEA_LOCUS9979</name>
</gene>
<protein>
    <recommendedName>
        <fullName evidence="10">G-protein coupled receptors family 1 profile domain-containing protein</fullName>
    </recommendedName>
</protein>
<evidence type="ECO:0000256" key="2">
    <source>
        <dbReference type="ARBA" id="ARBA00022692"/>
    </source>
</evidence>
<dbReference type="Proteomes" id="UP000784294">
    <property type="component" value="Unassembled WGS sequence"/>
</dbReference>
<feature type="region of interest" description="Disordered" evidence="8">
    <location>
        <begin position="102"/>
        <end position="129"/>
    </location>
</feature>
<dbReference type="OrthoDB" id="5969463at2759"/>